<dbReference type="Proteomes" id="UP000237350">
    <property type="component" value="Unassembled WGS sequence"/>
</dbReference>
<evidence type="ECO:0000313" key="1">
    <source>
        <dbReference type="EMBL" id="POR03994.1"/>
    </source>
</evidence>
<proteinExistence type="predicted"/>
<accession>A0A2S4JWV5</accession>
<gene>
    <name evidence="1" type="ORF">AU468_04845</name>
</gene>
<dbReference type="InterPro" id="IPR053728">
    <property type="entry name" value="Alginate_Permeability_Chnl"/>
</dbReference>
<dbReference type="OrthoDB" id="367305at2"/>
<protein>
    <recommendedName>
        <fullName evidence="3">Alginate export domain-containing protein</fullName>
    </recommendedName>
</protein>
<comment type="caution">
    <text evidence="1">The sequence shown here is derived from an EMBL/GenBank/DDBJ whole genome shotgun (WGS) entry which is preliminary data.</text>
</comment>
<sequence length="435" mass="46935">MMIRNVHTAPRRPGLLLGTGVLFFILFVAPGASSAPRETQPPELERTWGINLDSSSSFSRGDHADDDPQYTVTAALWLRSLLVLSGGRSVEMIAQGSYTWSDDREYLFNLDILRATGRFPGLLGETSMVRATAGRFHLRDTTGVVLSHTVDGLQLRVSYPLARLRLAAGHTGLLLNPVSDIRMTATDLDESDDDDTFFGPARLLGLAEVIFPELPQRQSLSVALTAQKDLRDADDNETTFDSLYATVALSGPVAGNLYHSLAGTVMAGSAETGSESTSSTGFLAEARLRYYREALAGSRLGANFTWASGDEGGADRFVPISRGTAGTILDLPLEDILRGEIFYSFQPLPGIQPSLTVGWFFLASDERPQTPEVDPASDGRFLGTEVVGRLVVRPVSDLGFRLTGGAFFPASGGSGVFTSDRKTEYLLKIEISTSL</sequence>
<dbReference type="RefSeq" id="WP_103679746.1">
    <property type="nucleotide sequence ID" value="NZ_LPWH01000051.1"/>
</dbReference>
<evidence type="ECO:0008006" key="3">
    <source>
        <dbReference type="Google" id="ProtNLM"/>
    </source>
</evidence>
<organism evidence="1 2">
    <name type="scientific">Alkalispirochaeta sphaeroplastigenens</name>
    <dbReference type="NCBI Taxonomy" id="1187066"/>
    <lineage>
        <taxon>Bacteria</taxon>
        <taxon>Pseudomonadati</taxon>
        <taxon>Spirochaetota</taxon>
        <taxon>Spirochaetia</taxon>
        <taxon>Spirochaetales</taxon>
        <taxon>Spirochaetaceae</taxon>
        <taxon>Alkalispirochaeta</taxon>
    </lineage>
</organism>
<reference evidence="2" key="1">
    <citation type="submission" date="2015-12" db="EMBL/GenBank/DDBJ databases">
        <authorList>
            <person name="Lodha T.D."/>
            <person name="Chintalapati S."/>
            <person name="Chintalapati V.R."/>
            <person name="Sravanthi T."/>
        </authorList>
    </citation>
    <scope>NUCLEOTIDE SEQUENCE [LARGE SCALE GENOMIC DNA]</scope>
    <source>
        <strain evidence="2">JC133</strain>
    </source>
</reference>
<dbReference type="EMBL" id="LPWH01000051">
    <property type="protein sequence ID" value="POR03994.1"/>
    <property type="molecule type" value="Genomic_DNA"/>
</dbReference>
<dbReference type="Gene3D" id="2.40.160.100">
    <property type="match status" value="1"/>
</dbReference>
<keyword evidence="2" id="KW-1185">Reference proteome</keyword>
<evidence type="ECO:0000313" key="2">
    <source>
        <dbReference type="Proteomes" id="UP000237350"/>
    </source>
</evidence>
<name>A0A2S4JWV5_9SPIO</name>
<dbReference type="AlphaFoldDB" id="A0A2S4JWV5"/>